<reference evidence="1" key="1">
    <citation type="submission" date="2016-10" db="EMBL/GenBank/DDBJ databases">
        <title>Sequence of Gallionella enrichment culture.</title>
        <authorList>
            <person name="Poehlein A."/>
            <person name="Muehling M."/>
            <person name="Daniel R."/>
        </authorList>
    </citation>
    <scope>NUCLEOTIDE SEQUENCE</scope>
</reference>
<sequence length="167" mass="18486">MAVYDALEAIRRIGLRPSWRLLDPCHLGERIVFVGATSGHFASTVSVEHLRRLNPLLASHLRSVSFLQPLGSLVAELDALQPTIVAAYPSAAVLLAEERQAGRLGISPREILDRRRDPDAGDARLRRAGLQLPDCQQLRRRGIFRVGVAVPMRSPALEQRLGHPRAR</sequence>
<comment type="caution">
    <text evidence="1">The sequence shown here is derived from an EMBL/GenBank/DDBJ whole genome shotgun (WGS) entry which is preliminary data.</text>
</comment>
<evidence type="ECO:0000313" key="1">
    <source>
        <dbReference type="EMBL" id="OIQ82884.1"/>
    </source>
</evidence>
<accession>A0A1J5QSN8</accession>
<dbReference type="AlphaFoldDB" id="A0A1J5QSN8"/>
<gene>
    <name evidence="1" type="ORF">GALL_353280</name>
</gene>
<name>A0A1J5QSN8_9ZZZZ</name>
<proteinExistence type="predicted"/>
<organism evidence="1">
    <name type="scientific">mine drainage metagenome</name>
    <dbReference type="NCBI Taxonomy" id="410659"/>
    <lineage>
        <taxon>unclassified sequences</taxon>
        <taxon>metagenomes</taxon>
        <taxon>ecological metagenomes</taxon>
    </lineage>
</organism>
<dbReference type="EMBL" id="MLJW01000757">
    <property type="protein sequence ID" value="OIQ82884.1"/>
    <property type="molecule type" value="Genomic_DNA"/>
</dbReference>
<protein>
    <submittedName>
        <fullName evidence="1">Uncharacterized protein</fullName>
    </submittedName>
</protein>